<dbReference type="Pfam" id="PF00067">
    <property type="entry name" value="p450"/>
    <property type="match status" value="1"/>
</dbReference>
<dbReference type="GO" id="GO:0005506">
    <property type="term" value="F:iron ion binding"/>
    <property type="evidence" value="ECO:0007669"/>
    <property type="project" value="InterPro"/>
</dbReference>
<dbReference type="PANTHER" id="PTHR46300:SF9">
    <property type="entry name" value="P450, PUTATIVE-RELATED"/>
    <property type="match status" value="1"/>
</dbReference>
<dbReference type="SUPFAM" id="SSF48264">
    <property type="entry name" value="Cytochrome P450"/>
    <property type="match status" value="1"/>
</dbReference>
<dbReference type="InterPro" id="IPR002401">
    <property type="entry name" value="Cyt_P450_E_grp-I"/>
</dbReference>
<feature type="transmembrane region" description="Helical" evidence="7">
    <location>
        <begin position="27"/>
        <end position="45"/>
    </location>
</feature>
<gene>
    <name evidence="8" type="ORF">TRICI_001555</name>
</gene>
<comment type="cofactor">
    <cofactor evidence="5">
        <name>heme</name>
        <dbReference type="ChEBI" id="CHEBI:30413"/>
    </cofactor>
</comment>
<organism evidence="8 9">
    <name type="scientific">Trichomonascus ciferrii</name>
    <dbReference type="NCBI Taxonomy" id="44093"/>
    <lineage>
        <taxon>Eukaryota</taxon>
        <taxon>Fungi</taxon>
        <taxon>Dikarya</taxon>
        <taxon>Ascomycota</taxon>
        <taxon>Saccharomycotina</taxon>
        <taxon>Dipodascomycetes</taxon>
        <taxon>Dipodascales</taxon>
        <taxon>Trichomonascaceae</taxon>
        <taxon>Trichomonascus</taxon>
        <taxon>Trichomonascus ciferrii complex</taxon>
    </lineage>
</organism>
<proteinExistence type="inferred from homology"/>
<keyword evidence="5 6" id="KW-0349">Heme</keyword>
<comment type="similarity">
    <text evidence="1 6">Belongs to the cytochrome P450 family.</text>
</comment>
<keyword evidence="7" id="KW-1133">Transmembrane helix</keyword>
<keyword evidence="7" id="KW-0812">Transmembrane</keyword>
<dbReference type="GO" id="GO:0016705">
    <property type="term" value="F:oxidoreductase activity, acting on paired donors, with incorporation or reduction of molecular oxygen"/>
    <property type="evidence" value="ECO:0007669"/>
    <property type="project" value="InterPro"/>
</dbReference>
<evidence type="ECO:0000256" key="1">
    <source>
        <dbReference type="ARBA" id="ARBA00010617"/>
    </source>
</evidence>
<keyword evidence="7" id="KW-0472">Membrane</keyword>
<protein>
    <recommendedName>
        <fullName evidence="10">Phenylacetate 2-hydroxylase</fullName>
    </recommendedName>
</protein>
<evidence type="ECO:0000256" key="6">
    <source>
        <dbReference type="RuleBase" id="RU000461"/>
    </source>
</evidence>
<keyword evidence="3 6" id="KW-0560">Oxidoreductase</keyword>
<evidence type="ECO:0008006" key="10">
    <source>
        <dbReference type="Google" id="ProtNLM"/>
    </source>
</evidence>
<name>A0A642V927_9ASCO</name>
<dbReference type="VEuPathDB" id="FungiDB:TRICI_001555"/>
<comment type="caution">
    <text evidence="8">The sequence shown here is derived from an EMBL/GenBank/DDBJ whole genome shotgun (WGS) entry which is preliminary data.</text>
</comment>
<feature type="binding site" description="axial binding residue" evidence="5">
    <location>
        <position position="495"/>
    </location>
    <ligand>
        <name>heme</name>
        <dbReference type="ChEBI" id="CHEBI:30413"/>
    </ligand>
    <ligandPart>
        <name>Fe</name>
        <dbReference type="ChEBI" id="CHEBI:18248"/>
    </ligandPart>
</feature>
<keyword evidence="6" id="KW-0503">Monooxygenase</keyword>
<sequence length="567" mass="63382">MSRTVGTSGTTSTIISQGKRRALFARLPYFVATTVVAIVLTAGGLDDDDSGSRGLIIAVAILCRLLIWVHDHIINLDSPRTIEHLPAVPGWPVVGNLLQLGCTHAFTYVRWGKVYGPVFQIRLGCKRLVVANSYHSAKELWVDNMTANASRPLSYTFHKVVSSTQGLTIGTTPWGDSYKRKRKVAGAALNKPAIRSYLGIIDAESSYCIRLMTQSYLGATADECEMEIHSFFRTYALNTSLSLNYGTRLDEIQQSTIQEIINVEKQVSRFRSTVHSYQDYLPFLRVFGNSLAQETRARRDRYMDMLLNKLKQEIATNTDRSCITGRILKDPNNAKVTEDELKSICLTMVSAGLDTVPAMLIYFIGHMSQPGYGQEIQQAAHREIRTAYPDDPWNDCLDDNRMNVYIKALVHETLRFGAMPISLPRETIREIHYQGATIPPGTILTLNTFAANFDSARYSEPYRFDPTRFIDPDGAKFISQPGPLHFAFGAGSRMCAGASLVERELYTAVVRLITAFQFLPPASPHDRMPTDPFVIFKGQNSLAVDPPKFKVRIVPRDLPQLQSWLGG</sequence>
<dbReference type="PRINTS" id="PR00463">
    <property type="entry name" value="EP450I"/>
</dbReference>
<dbReference type="PANTHER" id="PTHR46300">
    <property type="entry name" value="P450, PUTATIVE (EUROFUNG)-RELATED-RELATED"/>
    <property type="match status" value="1"/>
</dbReference>
<evidence type="ECO:0000256" key="7">
    <source>
        <dbReference type="SAM" id="Phobius"/>
    </source>
</evidence>
<evidence type="ECO:0000313" key="9">
    <source>
        <dbReference type="Proteomes" id="UP000761534"/>
    </source>
</evidence>
<evidence type="ECO:0000256" key="4">
    <source>
        <dbReference type="ARBA" id="ARBA00023004"/>
    </source>
</evidence>
<reference evidence="8" key="1">
    <citation type="journal article" date="2019" name="G3 (Bethesda)">
        <title>Genome Assemblies of Two Rare Opportunistic Yeast Pathogens: Diutina rugosa (syn. Candida rugosa) and Trichomonascus ciferrii (syn. Candida ciferrii).</title>
        <authorList>
            <person name="Mixao V."/>
            <person name="Saus E."/>
            <person name="Hansen A.P."/>
            <person name="Lass-Florl C."/>
            <person name="Gabaldon T."/>
        </authorList>
    </citation>
    <scope>NUCLEOTIDE SEQUENCE</scope>
    <source>
        <strain evidence="8">CBS 4856</strain>
    </source>
</reference>
<keyword evidence="4 5" id="KW-0408">Iron</keyword>
<dbReference type="PROSITE" id="PS00086">
    <property type="entry name" value="CYTOCHROME_P450"/>
    <property type="match status" value="1"/>
</dbReference>
<accession>A0A642V927</accession>
<dbReference type="InterPro" id="IPR001128">
    <property type="entry name" value="Cyt_P450"/>
</dbReference>
<keyword evidence="9" id="KW-1185">Reference proteome</keyword>
<evidence type="ECO:0000256" key="2">
    <source>
        <dbReference type="ARBA" id="ARBA00022723"/>
    </source>
</evidence>
<dbReference type="EMBL" id="SWFS01000112">
    <property type="protein sequence ID" value="KAA8916273.1"/>
    <property type="molecule type" value="Genomic_DNA"/>
</dbReference>
<dbReference type="InterPro" id="IPR017972">
    <property type="entry name" value="Cyt_P450_CS"/>
</dbReference>
<dbReference type="InterPro" id="IPR050364">
    <property type="entry name" value="Cytochrome_P450_fung"/>
</dbReference>
<dbReference type="GO" id="GO:0020037">
    <property type="term" value="F:heme binding"/>
    <property type="evidence" value="ECO:0007669"/>
    <property type="project" value="InterPro"/>
</dbReference>
<evidence type="ECO:0000313" key="8">
    <source>
        <dbReference type="EMBL" id="KAA8916273.1"/>
    </source>
</evidence>
<dbReference type="Proteomes" id="UP000761534">
    <property type="component" value="Unassembled WGS sequence"/>
</dbReference>
<dbReference type="Gene3D" id="1.10.630.10">
    <property type="entry name" value="Cytochrome P450"/>
    <property type="match status" value="1"/>
</dbReference>
<keyword evidence="2 5" id="KW-0479">Metal-binding</keyword>
<dbReference type="GO" id="GO:0004497">
    <property type="term" value="F:monooxygenase activity"/>
    <property type="evidence" value="ECO:0007669"/>
    <property type="project" value="UniProtKB-KW"/>
</dbReference>
<evidence type="ECO:0000256" key="5">
    <source>
        <dbReference type="PIRSR" id="PIRSR602401-1"/>
    </source>
</evidence>
<dbReference type="OrthoDB" id="1055148at2759"/>
<dbReference type="InterPro" id="IPR036396">
    <property type="entry name" value="Cyt_P450_sf"/>
</dbReference>
<dbReference type="AlphaFoldDB" id="A0A642V927"/>
<evidence type="ECO:0000256" key="3">
    <source>
        <dbReference type="ARBA" id="ARBA00023002"/>
    </source>
</evidence>
<dbReference type="PRINTS" id="PR00385">
    <property type="entry name" value="P450"/>
</dbReference>